<evidence type="ECO:0000256" key="3">
    <source>
        <dbReference type="ARBA" id="ARBA00022679"/>
    </source>
</evidence>
<keyword evidence="10" id="KW-1185">Reference proteome</keyword>
<feature type="binding site" evidence="6 7">
    <location>
        <position position="133"/>
    </location>
    <ligand>
        <name>S-adenosyl-L-methionine</name>
        <dbReference type="ChEBI" id="CHEBI:59789"/>
    </ligand>
</feature>
<dbReference type="Pfam" id="PF00588">
    <property type="entry name" value="SpoU_methylase"/>
    <property type="match status" value="1"/>
</dbReference>
<dbReference type="InterPro" id="IPR029028">
    <property type="entry name" value="Alpha/beta_knot_MTases"/>
</dbReference>
<evidence type="ECO:0000259" key="8">
    <source>
        <dbReference type="Pfam" id="PF00588"/>
    </source>
</evidence>
<evidence type="ECO:0000256" key="4">
    <source>
        <dbReference type="ARBA" id="ARBA00022691"/>
    </source>
</evidence>
<keyword evidence="5 6" id="KW-0819">tRNA processing</keyword>
<dbReference type="GO" id="GO:0141102">
    <property type="term" value="F:tRNA (5-carboxymethylaminomethyluridine(34)-2'-O)-methyltransferase activity"/>
    <property type="evidence" value="ECO:0007669"/>
    <property type="project" value="RHEA"/>
</dbReference>
<dbReference type="GeneID" id="43685405"/>
<comment type="function">
    <text evidence="6">Methylates the ribose at the nucleotide 34 wobble position in the two leucyl isoacceptors tRNA(Leu)(CmAA) and tRNA(Leu)(cmnm5UmAA). Catalyzes the methyl transfer from S-adenosyl-L-methionine to the 2'-OH of the wobble nucleotide.</text>
</comment>
<reference evidence="9 10" key="1">
    <citation type="submission" date="2014-04" db="EMBL/GenBank/DDBJ databases">
        <title>Genome sequencing of Vibrio navarrensis strains.</title>
        <authorList>
            <person name="Gladney L.M."/>
            <person name="Katz L.S."/>
            <person name="Marino-Ramirez L."/>
            <person name="Jordan I.K."/>
        </authorList>
    </citation>
    <scope>NUCLEOTIDE SEQUENCE [LARGE SCALE GENOMIC DNA]</scope>
    <source>
        <strain evidence="9 10">ATCC 51183</strain>
    </source>
</reference>
<dbReference type="GO" id="GO:0042802">
    <property type="term" value="F:identical protein binding"/>
    <property type="evidence" value="ECO:0007669"/>
    <property type="project" value="UniProtKB-ARBA"/>
</dbReference>
<evidence type="ECO:0000256" key="6">
    <source>
        <dbReference type="HAMAP-Rule" id="MF_01885"/>
    </source>
</evidence>
<accession>A0A099MHT6</accession>
<dbReference type="FunFam" id="3.40.1280.10:FF:000002">
    <property type="entry name" value="Peptidylprolyl isomerase"/>
    <property type="match status" value="1"/>
</dbReference>
<dbReference type="RefSeq" id="WP_039431302.1">
    <property type="nucleotide sequence ID" value="NZ_CP061845.1"/>
</dbReference>
<comment type="caution">
    <text evidence="9">The sequence shown here is derived from an EMBL/GenBank/DDBJ whole genome shotgun (WGS) entry which is preliminary data.</text>
</comment>
<dbReference type="GO" id="GO:0003723">
    <property type="term" value="F:RNA binding"/>
    <property type="evidence" value="ECO:0007669"/>
    <property type="project" value="InterPro"/>
</dbReference>
<dbReference type="InterPro" id="IPR029026">
    <property type="entry name" value="tRNA_m1G_MTases_N"/>
</dbReference>
<gene>
    <name evidence="6" type="primary">trmL</name>
    <name evidence="9" type="ORF">EA26_20210</name>
</gene>
<evidence type="ECO:0000256" key="1">
    <source>
        <dbReference type="ARBA" id="ARBA00022490"/>
    </source>
</evidence>
<dbReference type="HAMAP" id="MF_01885">
    <property type="entry name" value="tRNA_methyltr_TrmL"/>
    <property type="match status" value="1"/>
</dbReference>
<dbReference type="SUPFAM" id="SSF75217">
    <property type="entry name" value="alpha/beta knot"/>
    <property type="match status" value="1"/>
</dbReference>
<evidence type="ECO:0000256" key="5">
    <source>
        <dbReference type="ARBA" id="ARBA00022694"/>
    </source>
</evidence>
<dbReference type="CDD" id="cd18094">
    <property type="entry name" value="SpoU-like_TrmL"/>
    <property type="match status" value="1"/>
</dbReference>
<comment type="subunit">
    <text evidence="6">Homodimer.</text>
</comment>
<comment type="similarity">
    <text evidence="6">Belongs to the class IV-like SAM-binding methyltransferase superfamily. RNA methyltransferase TrmH family. TrmL subfamily.</text>
</comment>
<feature type="binding site" evidence="6 7">
    <location>
        <position position="103"/>
    </location>
    <ligand>
        <name>S-adenosyl-L-methionine</name>
        <dbReference type="ChEBI" id="CHEBI:59789"/>
    </ligand>
</feature>
<dbReference type="Gene3D" id="3.40.1280.10">
    <property type="match status" value="1"/>
</dbReference>
<keyword evidence="2 6" id="KW-0489">Methyltransferase</keyword>
<dbReference type="eggNOG" id="COG0219">
    <property type="taxonomic scope" value="Bacteria"/>
</dbReference>
<dbReference type="PANTHER" id="PTHR42971">
    <property type="entry name" value="TRNA (CYTIDINE(34)-2'-O)-METHYLTRANSFERASE"/>
    <property type="match status" value="1"/>
</dbReference>
<comment type="subcellular location">
    <subcellularLocation>
        <location evidence="6">Cytoplasm</location>
    </subcellularLocation>
</comment>
<evidence type="ECO:0000256" key="2">
    <source>
        <dbReference type="ARBA" id="ARBA00022603"/>
    </source>
</evidence>
<dbReference type="InterPro" id="IPR001537">
    <property type="entry name" value="SpoU_MeTrfase"/>
</dbReference>
<dbReference type="GO" id="GO:0002132">
    <property type="term" value="P:wobble position uridine ribose methylation"/>
    <property type="evidence" value="ECO:0007669"/>
    <property type="project" value="TreeGrafter"/>
</dbReference>
<dbReference type="InterPro" id="IPR016914">
    <property type="entry name" value="TrmL"/>
</dbReference>
<dbReference type="GO" id="GO:0005737">
    <property type="term" value="C:cytoplasm"/>
    <property type="evidence" value="ECO:0007669"/>
    <property type="project" value="UniProtKB-SubCell"/>
</dbReference>
<sequence>MFDIALYEPEIAPNTGNIIRLCANCGAHLHLIEPLGFDLEEKKVRRAGLDYHDLARVTRHKNYQAFLDFLQARGEYRLFACTTKGSDHHINARYQRGDVLLFGPETRGLPQEVIESLPTSQRIRIPMMPEARSLNLSNAVAIIAFEAWRQLDFEGAV</sequence>
<keyword evidence="4 6" id="KW-0949">S-adenosyl-L-methionine</keyword>
<evidence type="ECO:0000313" key="9">
    <source>
        <dbReference type="EMBL" id="KGK09510.1"/>
    </source>
</evidence>
<evidence type="ECO:0000256" key="7">
    <source>
        <dbReference type="PIRSR" id="PIRSR029256-1"/>
    </source>
</evidence>
<dbReference type="EC" id="2.1.1.207" evidence="6"/>
<dbReference type="AlphaFoldDB" id="A0A099MHT6"/>
<feature type="domain" description="tRNA/rRNA methyltransferase SpoU type" evidence="8">
    <location>
        <begin position="3"/>
        <end position="144"/>
    </location>
</feature>
<dbReference type="GO" id="GO:0002131">
    <property type="term" value="P:wobble position cytosine ribose methylation"/>
    <property type="evidence" value="ECO:0007669"/>
    <property type="project" value="TreeGrafter"/>
</dbReference>
<dbReference type="NCBIfam" id="TIGR00185">
    <property type="entry name" value="tRNA_yibK_trmL"/>
    <property type="match status" value="1"/>
</dbReference>
<protein>
    <recommendedName>
        <fullName evidence="6">tRNA (cytidine(34)-2'-O)-methyltransferase</fullName>
        <ecNumber evidence="6">2.1.1.207</ecNumber>
    </recommendedName>
    <alternativeName>
        <fullName evidence="6">tRNA (cytidine/uridine-2'-O-)-methyltransferase TrmL</fullName>
    </alternativeName>
</protein>
<keyword evidence="1 6" id="KW-0963">Cytoplasm</keyword>
<comment type="catalytic activity">
    <reaction evidence="6">
        <text>cytidine(34) in tRNA + S-adenosyl-L-methionine = 2'-O-methylcytidine(34) in tRNA + S-adenosyl-L-homocysteine + H(+)</text>
        <dbReference type="Rhea" id="RHEA:43084"/>
        <dbReference type="Rhea" id="RHEA-COMP:10331"/>
        <dbReference type="Rhea" id="RHEA-COMP:10332"/>
        <dbReference type="ChEBI" id="CHEBI:15378"/>
        <dbReference type="ChEBI" id="CHEBI:57856"/>
        <dbReference type="ChEBI" id="CHEBI:59789"/>
        <dbReference type="ChEBI" id="CHEBI:74495"/>
        <dbReference type="ChEBI" id="CHEBI:82748"/>
        <dbReference type="EC" id="2.1.1.207"/>
    </reaction>
</comment>
<name>A0A099MHT6_9VIBR</name>
<dbReference type="STRING" id="29495.EA26_20210"/>
<comment type="caution">
    <text evidence="6">Lacks conserved residue(s) required for the propagation of feature annotation.</text>
</comment>
<keyword evidence="3 6" id="KW-0808">Transferase</keyword>
<dbReference type="Proteomes" id="UP000029994">
    <property type="component" value="Unassembled WGS sequence"/>
</dbReference>
<evidence type="ECO:0000313" key="10">
    <source>
        <dbReference type="Proteomes" id="UP000029994"/>
    </source>
</evidence>
<dbReference type="GO" id="GO:0141098">
    <property type="term" value="F:tRNA (cytidine(34)-2'-O)-methyltransferase activity"/>
    <property type="evidence" value="ECO:0007669"/>
    <property type="project" value="RHEA"/>
</dbReference>
<proteinExistence type="inferred from homology"/>
<dbReference type="EMBL" id="JMCG01000002">
    <property type="protein sequence ID" value="KGK09510.1"/>
    <property type="molecule type" value="Genomic_DNA"/>
</dbReference>
<dbReference type="PIRSF" id="PIRSF029256">
    <property type="entry name" value="SpoU_TrmH_prd"/>
    <property type="match status" value="1"/>
</dbReference>
<feature type="binding site" evidence="6 7">
    <location>
        <position position="125"/>
    </location>
    <ligand>
        <name>S-adenosyl-L-methionine</name>
        <dbReference type="ChEBI" id="CHEBI:59789"/>
    </ligand>
</feature>
<organism evidence="9 10">
    <name type="scientific">Vibrio navarrensis</name>
    <dbReference type="NCBI Taxonomy" id="29495"/>
    <lineage>
        <taxon>Bacteria</taxon>
        <taxon>Pseudomonadati</taxon>
        <taxon>Pseudomonadota</taxon>
        <taxon>Gammaproteobacteria</taxon>
        <taxon>Vibrionales</taxon>
        <taxon>Vibrionaceae</taxon>
        <taxon>Vibrio</taxon>
    </lineage>
</organism>
<dbReference type="PANTHER" id="PTHR42971:SF1">
    <property type="entry name" value="TRNA (CYTIDINE(34)-2'-O)-METHYLTRANSFERASE"/>
    <property type="match status" value="1"/>
</dbReference>
<comment type="catalytic activity">
    <reaction evidence="6">
        <text>5-carboxymethylaminomethyluridine(34) in tRNA(Leu) + S-adenosyl-L-methionine = 5-carboxymethylaminomethyl-2'-O-methyluridine(34) in tRNA(Leu) + S-adenosyl-L-homocysteine + H(+)</text>
        <dbReference type="Rhea" id="RHEA:43088"/>
        <dbReference type="Rhea" id="RHEA-COMP:10333"/>
        <dbReference type="Rhea" id="RHEA-COMP:10334"/>
        <dbReference type="ChEBI" id="CHEBI:15378"/>
        <dbReference type="ChEBI" id="CHEBI:57856"/>
        <dbReference type="ChEBI" id="CHEBI:59789"/>
        <dbReference type="ChEBI" id="CHEBI:74508"/>
        <dbReference type="ChEBI" id="CHEBI:74511"/>
        <dbReference type="EC" id="2.1.1.207"/>
    </reaction>
</comment>